<feature type="transmembrane region" description="Helical" evidence="6">
    <location>
        <begin position="188"/>
        <end position="207"/>
    </location>
</feature>
<dbReference type="GO" id="GO:0005524">
    <property type="term" value="F:ATP binding"/>
    <property type="evidence" value="ECO:0007669"/>
    <property type="project" value="UniProtKB-KW"/>
</dbReference>
<proteinExistence type="predicted"/>
<feature type="compositionally biased region" description="Low complexity" evidence="5">
    <location>
        <begin position="1"/>
        <end position="12"/>
    </location>
</feature>
<evidence type="ECO:0000256" key="3">
    <source>
        <dbReference type="ARBA" id="ARBA00022989"/>
    </source>
</evidence>
<dbReference type="PROSITE" id="PS50893">
    <property type="entry name" value="ABC_TRANSPORTER_2"/>
    <property type="match status" value="1"/>
</dbReference>
<feature type="transmembrane region" description="Helical" evidence="6">
    <location>
        <begin position="43"/>
        <end position="63"/>
    </location>
</feature>
<reference evidence="9 10" key="1">
    <citation type="submission" date="2021-05" db="EMBL/GenBank/DDBJ databases">
        <title>Kineosporia and Streptomyces sp. nov. two new marine actinobacteria isolated from Coral.</title>
        <authorList>
            <person name="Buangrab K."/>
            <person name="Sutthacheep M."/>
            <person name="Yeemin T."/>
            <person name="Harunari E."/>
            <person name="Igarashi Y."/>
            <person name="Kanchanasin P."/>
            <person name="Tanasupawat S."/>
            <person name="Phongsopitanun W."/>
        </authorList>
    </citation>
    <scope>NUCLEOTIDE SEQUENCE [LARGE SCALE GENOMIC DNA]</scope>
    <source>
        <strain evidence="9 10">J2-2</strain>
    </source>
</reference>
<keyword evidence="10" id="KW-1185">Reference proteome</keyword>
<dbReference type="InterPro" id="IPR017871">
    <property type="entry name" value="ABC_transporter-like_CS"/>
</dbReference>
<evidence type="ECO:0000256" key="1">
    <source>
        <dbReference type="ARBA" id="ARBA00004651"/>
    </source>
</evidence>
<dbReference type="InterPro" id="IPR027417">
    <property type="entry name" value="P-loop_NTPase"/>
</dbReference>
<name>A0ABS5TQF7_9ACTN</name>
<keyword evidence="9" id="KW-0547">Nucleotide-binding</keyword>
<dbReference type="InterPro" id="IPR011527">
    <property type="entry name" value="ABC1_TM_dom"/>
</dbReference>
<evidence type="ECO:0000259" key="7">
    <source>
        <dbReference type="PROSITE" id="PS50893"/>
    </source>
</evidence>
<gene>
    <name evidence="9" type="ORF">KIH74_25230</name>
</gene>
<dbReference type="PANTHER" id="PTHR43394">
    <property type="entry name" value="ATP-DEPENDENT PERMEASE MDL1, MITOCHONDRIAL"/>
    <property type="match status" value="1"/>
</dbReference>
<keyword evidence="3 6" id="KW-1133">Transmembrane helix</keyword>
<comment type="subcellular location">
    <subcellularLocation>
        <location evidence="1">Cell membrane</location>
        <topology evidence="1">Multi-pass membrane protein</topology>
    </subcellularLocation>
</comment>
<feature type="domain" description="ABC transmembrane type-1" evidence="8">
    <location>
        <begin position="45"/>
        <end position="331"/>
    </location>
</feature>
<keyword evidence="2 6" id="KW-0812">Transmembrane</keyword>
<evidence type="ECO:0000259" key="8">
    <source>
        <dbReference type="PROSITE" id="PS50929"/>
    </source>
</evidence>
<evidence type="ECO:0000256" key="5">
    <source>
        <dbReference type="SAM" id="MobiDB-lite"/>
    </source>
</evidence>
<dbReference type="InterPro" id="IPR003439">
    <property type="entry name" value="ABC_transporter-like_ATP-bd"/>
</dbReference>
<dbReference type="PROSITE" id="PS50929">
    <property type="entry name" value="ABC_TM1F"/>
    <property type="match status" value="1"/>
</dbReference>
<comment type="caution">
    <text evidence="9">The sequence shown here is derived from an EMBL/GenBank/DDBJ whole genome shotgun (WGS) entry which is preliminary data.</text>
</comment>
<dbReference type="InterPro" id="IPR039421">
    <property type="entry name" value="Type_1_exporter"/>
</dbReference>
<sequence>MSVSSAASGAAAPVTGRTSRETHDATVTGKELLRQAVLGRPRLFAAATVLMSMHQFGEALIPVAIGKVVDEAVAGRGDVTDGLGGLLTWIAVLAVLFAVLSNSYRLGARKLAAVAEWSAHDLRMRLTERVLDARGGAEEGRLPGALTSIATSDAQRVGAVATAVAMAFAQITAVLVSAVALLRVSLPLGLLVLVGAPAMLWLTHLLGRPLETRSEAEQEEAAAASGVAADLVAGLRVLKGIGAEQVAVERYRVPSRRALDATVRAARARGAYEGAVLLMTGIFLAVIAVAGGKLALDGDISIGDLTAAIGLAQFLLSPLSVSAWIGAELAAGRASAGRVAQVLSSPELVGTGSAEPTGGPNASIGVELRAVRSGTLDGLDLTVEPGEIVGVVARDPADAAVLLRVLGREIDPDAGTARLGGVLCSDLHPEQVRARVLVAAHDAGLFGGPLLENIENDVGSDHFTGRVLAASAADEVIAGLPAGRATILTERGGNLSGGQRQRVALARALNLDAPVLVLHDPTTAVDSVTEARIAAGIRDLRHGRTTVLVTTSPALLAVTDRVVLLLDGRATAEGRHPDLVRADPDYRSAVLS</sequence>
<dbReference type="RefSeq" id="WP_214158685.1">
    <property type="nucleotide sequence ID" value="NZ_JAHBAY010000011.1"/>
</dbReference>
<organism evidence="9 10">
    <name type="scientific">Kineosporia corallincola</name>
    <dbReference type="NCBI Taxonomy" id="2835133"/>
    <lineage>
        <taxon>Bacteria</taxon>
        <taxon>Bacillati</taxon>
        <taxon>Actinomycetota</taxon>
        <taxon>Actinomycetes</taxon>
        <taxon>Kineosporiales</taxon>
        <taxon>Kineosporiaceae</taxon>
        <taxon>Kineosporia</taxon>
    </lineage>
</organism>
<dbReference type="PROSITE" id="PS00211">
    <property type="entry name" value="ABC_TRANSPORTER_1"/>
    <property type="match status" value="1"/>
</dbReference>
<dbReference type="Proteomes" id="UP001197247">
    <property type="component" value="Unassembled WGS sequence"/>
</dbReference>
<dbReference type="SUPFAM" id="SSF90123">
    <property type="entry name" value="ABC transporter transmembrane region"/>
    <property type="match status" value="1"/>
</dbReference>
<keyword evidence="4 6" id="KW-0472">Membrane</keyword>
<dbReference type="CDD" id="cd07346">
    <property type="entry name" value="ABC_6TM_exporters"/>
    <property type="match status" value="1"/>
</dbReference>
<dbReference type="Gene3D" id="1.20.1560.10">
    <property type="entry name" value="ABC transporter type 1, transmembrane domain"/>
    <property type="match status" value="1"/>
</dbReference>
<evidence type="ECO:0000256" key="2">
    <source>
        <dbReference type="ARBA" id="ARBA00022692"/>
    </source>
</evidence>
<protein>
    <submittedName>
        <fullName evidence="9">ABC transporter ATP-binding protein</fullName>
    </submittedName>
</protein>
<dbReference type="EMBL" id="JAHBAY010000011">
    <property type="protein sequence ID" value="MBT0772273.1"/>
    <property type="molecule type" value="Genomic_DNA"/>
</dbReference>
<feature type="region of interest" description="Disordered" evidence="5">
    <location>
        <begin position="1"/>
        <end position="25"/>
    </location>
</feature>
<keyword evidence="9" id="KW-0067">ATP-binding</keyword>
<feature type="transmembrane region" description="Helical" evidence="6">
    <location>
        <begin position="274"/>
        <end position="296"/>
    </location>
</feature>
<evidence type="ECO:0000313" key="9">
    <source>
        <dbReference type="EMBL" id="MBT0772273.1"/>
    </source>
</evidence>
<dbReference type="Pfam" id="PF00664">
    <property type="entry name" value="ABC_membrane"/>
    <property type="match status" value="1"/>
</dbReference>
<evidence type="ECO:0000256" key="6">
    <source>
        <dbReference type="SAM" id="Phobius"/>
    </source>
</evidence>
<dbReference type="Pfam" id="PF00005">
    <property type="entry name" value="ABC_tran"/>
    <property type="match status" value="1"/>
</dbReference>
<dbReference type="SUPFAM" id="SSF52540">
    <property type="entry name" value="P-loop containing nucleoside triphosphate hydrolases"/>
    <property type="match status" value="1"/>
</dbReference>
<feature type="domain" description="ABC transporter" evidence="7">
    <location>
        <begin position="361"/>
        <end position="592"/>
    </location>
</feature>
<evidence type="ECO:0000313" key="10">
    <source>
        <dbReference type="Proteomes" id="UP001197247"/>
    </source>
</evidence>
<accession>A0ABS5TQF7</accession>
<dbReference type="PANTHER" id="PTHR43394:SF1">
    <property type="entry name" value="ATP-BINDING CASSETTE SUB-FAMILY B MEMBER 10, MITOCHONDRIAL"/>
    <property type="match status" value="1"/>
</dbReference>
<dbReference type="Gene3D" id="3.40.50.300">
    <property type="entry name" value="P-loop containing nucleotide triphosphate hydrolases"/>
    <property type="match status" value="1"/>
</dbReference>
<feature type="transmembrane region" description="Helical" evidence="6">
    <location>
        <begin position="83"/>
        <end position="100"/>
    </location>
</feature>
<evidence type="ECO:0000256" key="4">
    <source>
        <dbReference type="ARBA" id="ARBA00023136"/>
    </source>
</evidence>
<feature type="transmembrane region" description="Helical" evidence="6">
    <location>
        <begin position="157"/>
        <end position="182"/>
    </location>
</feature>
<dbReference type="InterPro" id="IPR036640">
    <property type="entry name" value="ABC1_TM_sf"/>
</dbReference>